<dbReference type="AlphaFoldDB" id="A0A0S2HZL1"/>
<evidence type="ECO:0000256" key="4">
    <source>
        <dbReference type="PROSITE-ProRule" id="PRU00510"/>
    </source>
</evidence>
<dbReference type="Proteomes" id="UP000064893">
    <property type="component" value="Chromosome"/>
</dbReference>
<evidence type="ECO:0000256" key="2">
    <source>
        <dbReference type="ARBA" id="ARBA00022771"/>
    </source>
</evidence>
<dbReference type="Pfam" id="PF01258">
    <property type="entry name" value="zf-dskA_traR"/>
    <property type="match status" value="1"/>
</dbReference>
<dbReference type="InterPro" id="IPR000962">
    <property type="entry name" value="Znf_DskA_TraR"/>
</dbReference>
<dbReference type="SUPFAM" id="SSF57716">
    <property type="entry name" value="Glucocorticoid receptor-like (DNA-binding domain)"/>
    <property type="match status" value="1"/>
</dbReference>
<dbReference type="OrthoDB" id="1121111at2"/>
<organism evidence="6 7">
    <name type="scientific">Salinivirga cyanobacteriivorans</name>
    <dbReference type="NCBI Taxonomy" id="1307839"/>
    <lineage>
        <taxon>Bacteria</taxon>
        <taxon>Pseudomonadati</taxon>
        <taxon>Bacteroidota</taxon>
        <taxon>Bacteroidia</taxon>
        <taxon>Bacteroidales</taxon>
        <taxon>Salinivirgaceae</taxon>
        <taxon>Salinivirga</taxon>
    </lineage>
</organism>
<dbReference type="EMBL" id="CP013118">
    <property type="protein sequence ID" value="ALO15498.1"/>
    <property type="molecule type" value="Genomic_DNA"/>
</dbReference>
<evidence type="ECO:0000259" key="5">
    <source>
        <dbReference type="Pfam" id="PF01258"/>
    </source>
</evidence>
<proteinExistence type="predicted"/>
<dbReference type="PANTHER" id="PTHR33823">
    <property type="entry name" value="RNA POLYMERASE-BINDING TRANSCRIPTION FACTOR DKSA-RELATED"/>
    <property type="match status" value="1"/>
</dbReference>
<protein>
    <submittedName>
        <fullName evidence="6">RNA polymerase-binding protein DksA</fullName>
    </submittedName>
</protein>
<dbReference type="STRING" id="1307839.L21SP5_01858"/>
<evidence type="ECO:0000256" key="3">
    <source>
        <dbReference type="ARBA" id="ARBA00022833"/>
    </source>
</evidence>
<evidence type="ECO:0000256" key="1">
    <source>
        <dbReference type="ARBA" id="ARBA00022723"/>
    </source>
</evidence>
<evidence type="ECO:0000313" key="6">
    <source>
        <dbReference type="EMBL" id="ALO15498.1"/>
    </source>
</evidence>
<keyword evidence="2" id="KW-0863">Zinc-finger</keyword>
<keyword evidence="1" id="KW-0479">Metal-binding</keyword>
<accession>A0A0S2HZL1</accession>
<dbReference type="GO" id="GO:0008270">
    <property type="term" value="F:zinc ion binding"/>
    <property type="evidence" value="ECO:0007669"/>
    <property type="project" value="UniProtKB-KW"/>
</dbReference>
<dbReference type="PROSITE" id="PS51128">
    <property type="entry name" value="ZF_DKSA_2"/>
    <property type="match status" value="1"/>
</dbReference>
<feature type="zinc finger region" description="dksA C4-type" evidence="4">
    <location>
        <begin position="81"/>
        <end position="105"/>
    </location>
</feature>
<keyword evidence="3" id="KW-0862">Zinc</keyword>
<keyword evidence="7" id="KW-1185">Reference proteome</keyword>
<feature type="domain" description="Zinc finger DksA/TraR C4-type" evidence="5">
    <location>
        <begin position="77"/>
        <end position="107"/>
    </location>
</feature>
<dbReference type="PANTHER" id="PTHR33823:SF4">
    <property type="entry name" value="GENERAL STRESS PROTEIN 16O"/>
    <property type="match status" value="1"/>
</dbReference>
<reference evidence="6 7" key="1">
    <citation type="submission" date="2015-11" db="EMBL/GenBank/DDBJ databases">
        <title>Description and complete genome sequence of a novel strain predominating in hypersaline microbial mats and representing a new family of the Bacteriodetes phylum.</title>
        <authorList>
            <person name="Spring S."/>
            <person name="Bunk B."/>
            <person name="Sproer C."/>
            <person name="Klenk H.-P."/>
        </authorList>
    </citation>
    <scope>NUCLEOTIDE SEQUENCE [LARGE SCALE GENOMIC DNA]</scope>
    <source>
        <strain evidence="6 7">L21-Spi-D4</strain>
    </source>
</reference>
<dbReference type="Gene3D" id="1.20.120.910">
    <property type="entry name" value="DksA, coiled-coil domain"/>
    <property type="match status" value="1"/>
</dbReference>
<gene>
    <name evidence="6" type="ORF">L21SP5_01858</name>
</gene>
<dbReference type="KEGG" id="blq:L21SP5_01858"/>
<sequence length="107" mass="12285">MNHDEMKQKINEEIAKTEQLITDYKEMTQPVSPDNAIGRVSRMDAINNRSVNESALRNAEEKLRKLEYVKKNLDSKDFGKCVKCGQEIPLGRLLIKPESVYCVKCAR</sequence>
<name>A0A0S2HZL1_9BACT</name>
<evidence type="ECO:0000313" key="7">
    <source>
        <dbReference type="Proteomes" id="UP000064893"/>
    </source>
</evidence>